<accession>A0ABU3YRP2</accession>
<dbReference type="EC" id="3.1.21.-" evidence="5"/>
<dbReference type="Proteomes" id="UP001187203">
    <property type="component" value="Unassembled WGS sequence"/>
</dbReference>
<dbReference type="RefSeq" id="WP_180691509.1">
    <property type="nucleotide sequence ID" value="NZ_JAWJWG010000007.1"/>
</dbReference>
<dbReference type="Gene3D" id="3.90.220.20">
    <property type="entry name" value="DNA methylase specificity domains"/>
    <property type="match status" value="1"/>
</dbReference>
<keyword evidence="2" id="KW-0680">Restriction system</keyword>
<dbReference type="EMBL" id="JAWJWI010000013">
    <property type="protein sequence ID" value="MDV4188479.1"/>
    <property type="molecule type" value="Genomic_DNA"/>
</dbReference>
<dbReference type="GO" id="GO:0016787">
    <property type="term" value="F:hydrolase activity"/>
    <property type="evidence" value="ECO:0007669"/>
    <property type="project" value="UniProtKB-KW"/>
</dbReference>
<organism evidence="5 6">
    <name type="scientific">Rhizobium brockwellii</name>
    <dbReference type="NCBI Taxonomy" id="3019932"/>
    <lineage>
        <taxon>Bacteria</taxon>
        <taxon>Pseudomonadati</taxon>
        <taxon>Pseudomonadota</taxon>
        <taxon>Alphaproteobacteria</taxon>
        <taxon>Hyphomicrobiales</taxon>
        <taxon>Rhizobiaceae</taxon>
        <taxon>Rhizobium/Agrobacterium group</taxon>
        <taxon>Rhizobium</taxon>
    </lineage>
</organism>
<dbReference type="GO" id="GO:0004519">
    <property type="term" value="F:endonuclease activity"/>
    <property type="evidence" value="ECO:0007669"/>
    <property type="project" value="UniProtKB-KW"/>
</dbReference>
<evidence type="ECO:0000256" key="3">
    <source>
        <dbReference type="ARBA" id="ARBA00023125"/>
    </source>
</evidence>
<dbReference type="Pfam" id="PF01420">
    <property type="entry name" value="Methylase_S"/>
    <property type="match status" value="1"/>
</dbReference>
<evidence type="ECO:0000256" key="2">
    <source>
        <dbReference type="ARBA" id="ARBA00022747"/>
    </source>
</evidence>
<comment type="caution">
    <text evidence="5">The sequence shown here is derived from an EMBL/GenBank/DDBJ whole genome shotgun (WGS) entry which is preliminary data.</text>
</comment>
<dbReference type="PANTHER" id="PTHR30408:SF12">
    <property type="entry name" value="TYPE I RESTRICTION ENZYME MJAVIII SPECIFICITY SUBUNIT"/>
    <property type="match status" value="1"/>
</dbReference>
<evidence type="ECO:0000256" key="1">
    <source>
        <dbReference type="ARBA" id="ARBA00010923"/>
    </source>
</evidence>
<sequence length="207" mass="23127">MKNTSRPEVKRLPLKQLAESVFMGVNFGRLPRPTDGGTTPVIHVKDVDEGVLMPLEDLELISLPDDAQYERQRLKFGDILVSARGTLMKCATIPHSYRGAVASANFIVVRMGNRPAVEAELVCAFLRHPAVKAKVLSRVTSTAQPALTIRELENLIIPLPSKEIRADLTQLLIIAEEQYRTAVECARLRKEEAMDILAKYMDPFYEA</sequence>
<name>A0ABU3YRP2_9HYPH</name>
<keyword evidence="5" id="KW-0540">Nuclease</keyword>
<dbReference type="PANTHER" id="PTHR30408">
    <property type="entry name" value="TYPE-1 RESTRICTION ENZYME ECOKI SPECIFICITY PROTEIN"/>
    <property type="match status" value="1"/>
</dbReference>
<keyword evidence="6" id="KW-1185">Reference proteome</keyword>
<protein>
    <submittedName>
        <fullName evidence="5">Restriction endonuclease subunit S</fullName>
        <ecNumber evidence="5">3.1.21.-</ecNumber>
    </submittedName>
</protein>
<evidence type="ECO:0000313" key="6">
    <source>
        <dbReference type="Proteomes" id="UP001187203"/>
    </source>
</evidence>
<keyword evidence="5" id="KW-0378">Hydrolase</keyword>
<reference evidence="6" key="1">
    <citation type="journal article" date="2023" name="Int. J. Mol. Sci.">
        <title>Genomic and Metabolic Characterization of Plant Growth-Promoting Rhizobacteria Isolated from Nodules of Clovers Grown in Non-Farmed Soil.</title>
        <authorList>
            <person name="Wojcik M."/>
            <person name="Koper P."/>
            <person name="Zebracki K."/>
            <person name="Marczak M."/>
            <person name="Mazur A."/>
        </authorList>
    </citation>
    <scope>NUCLEOTIDE SEQUENCE [LARGE SCALE GENOMIC DNA]</scope>
    <source>
        <strain evidence="6">KB12</strain>
    </source>
</reference>
<feature type="domain" description="Type I restriction modification DNA specificity" evidence="4">
    <location>
        <begin position="33"/>
        <end position="164"/>
    </location>
</feature>
<dbReference type="InterPro" id="IPR052021">
    <property type="entry name" value="Type-I_RS_S_subunit"/>
</dbReference>
<dbReference type="InterPro" id="IPR000055">
    <property type="entry name" value="Restrct_endonuc_typeI_TRD"/>
</dbReference>
<proteinExistence type="inferred from homology"/>
<evidence type="ECO:0000259" key="4">
    <source>
        <dbReference type="Pfam" id="PF01420"/>
    </source>
</evidence>
<keyword evidence="5" id="KW-0255">Endonuclease</keyword>
<dbReference type="InterPro" id="IPR044946">
    <property type="entry name" value="Restrct_endonuc_typeI_TRD_sf"/>
</dbReference>
<comment type="similarity">
    <text evidence="1">Belongs to the type-I restriction system S methylase family.</text>
</comment>
<evidence type="ECO:0000313" key="5">
    <source>
        <dbReference type="EMBL" id="MDV4188479.1"/>
    </source>
</evidence>
<keyword evidence="3" id="KW-0238">DNA-binding</keyword>
<gene>
    <name evidence="5" type="ORF">R1523_23570</name>
</gene>
<dbReference type="SUPFAM" id="SSF116734">
    <property type="entry name" value="DNA methylase specificity domain"/>
    <property type="match status" value="1"/>
</dbReference>